<feature type="domain" description="DUF4123" evidence="1">
    <location>
        <begin position="39"/>
        <end position="137"/>
    </location>
</feature>
<name>A0ABV9CWI8_9GAMM</name>
<dbReference type="SUPFAM" id="SSF51679">
    <property type="entry name" value="Bacterial luciferase-like"/>
    <property type="match status" value="1"/>
</dbReference>
<dbReference type="EMBL" id="JBHSEU010000005">
    <property type="protein sequence ID" value="MFC4537641.1"/>
    <property type="molecule type" value="Genomic_DNA"/>
</dbReference>
<dbReference type="Pfam" id="PF13503">
    <property type="entry name" value="DUF4123"/>
    <property type="match status" value="1"/>
</dbReference>
<evidence type="ECO:0000313" key="2">
    <source>
        <dbReference type="EMBL" id="MFC4537641.1"/>
    </source>
</evidence>
<comment type="caution">
    <text evidence="2">The sequence shown here is derived from an EMBL/GenBank/DDBJ whole genome shotgun (WGS) entry which is preliminary data.</text>
</comment>
<reference evidence="3" key="1">
    <citation type="journal article" date="2019" name="Int. J. Syst. Evol. Microbiol.">
        <title>The Global Catalogue of Microorganisms (GCM) 10K type strain sequencing project: providing services to taxonomists for standard genome sequencing and annotation.</title>
        <authorList>
            <consortium name="The Broad Institute Genomics Platform"/>
            <consortium name="The Broad Institute Genome Sequencing Center for Infectious Disease"/>
            <person name="Wu L."/>
            <person name="Ma J."/>
        </authorList>
    </citation>
    <scope>NUCLEOTIDE SEQUENCE [LARGE SCALE GENOMIC DNA]</scope>
    <source>
        <strain evidence="3">CGMCC 1.12121</strain>
    </source>
</reference>
<organism evidence="2 3">
    <name type="scientific">Chromohalobacter sarecensis</name>
    <dbReference type="NCBI Taxonomy" id="245294"/>
    <lineage>
        <taxon>Bacteria</taxon>
        <taxon>Pseudomonadati</taxon>
        <taxon>Pseudomonadota</taxon>
        <taxon>Gammaproteobacteria</taxon>
        <taxon>Oceanospirillales</taxon>
        <taxon>Halomonadaceae</taxon>
        <taxon>Chromohalobacter</taxon>
    </lineage>
</organism>
<sequence>MNLNEQALQARIEDYLAALDDAGRESTSICAVVEAGLLTDEERAEVWKRFQGYAWLQQPEYSALQPLGPWLFAADVDTLLTDLYPLAERGFHGLLMTHQPVADEAEKLGELCVVKDTAGDKQLLRYYAPHVLPIVHRFSDMPWHHRLFGSLSYWWLPSLEGWQEYKGAWEPQGAVPDASETITLTPALLQALGNDPLSHQILGELEQSSPSLFSVACPGIRLAIVDNAISKAREAGLSSTQDLSVYAAYCVAHGMDVSCEPAFARAVELSRSGPRPLAENLKTTGSYSISEARHG</sequence>
<dbReference type="InterPro" id="IPR036661">
    <property type="entry name" value="Luciferase-like_sf"/>
</dbReference>
<proteinExistence type="predicted"/>
<dbReference type="RefSeq" id="WP_246977050.1">
    <property type="nucleotide sequence ID" value="NZ_JAKGAN010000018.1"/>
</dbReference>
<accession>A0ABV9CWI8</accession>
<gene>
    <name evidence="2" type="ORF">ACFO0U_02430</name>
</gene>
<dbReference type="InterPro" id="IPR025391">
    <property type="entry name" value="DUF4123"/>
</dbReference>
<evidence type="ECO:0000259" key="1">
    <source>
        <dbReference type="Pfam" id="PF13503"/>
    </source>
</evidence>
<evidence type="ECO:0000313" key="3">
    <source>
        <dbReference type="Proteomes" id="UP001596030"/>
    </source>
</evidence>
<keyword evidence="3" id="KW-1185">Reference proteome</keyword>
<protein>
    <submittedName>
        <fullName evidence="2">DUF4123 domain-containing protein</fullName>
    </submittedName>
</protein>
<dbReference type="Proteomes" id="UP001596030">
    <property type="component" value="Unassembled WGS sequence"/>
</dbReference>